<feature type="domain" description="B box-type" evidence="2">
    <location>
        <begin position="17"/>
        <end position="67"/>
    </location>
</feature>
<dbReference type="EMBL" id="CACVKT020006002">
    <property type="protein sequence ID" value="CAC5399372.1"/>
    <property type="molecule type" value="Genomic_DNA"/>
</dbReference>
<keyword evidence="1" id="KW-0862">Zinc</keyword>
<dbReference type="AlphaFoldDB" id="A0A6J8CWT7"/>
<reference evidence="3 4" key="1">
    <citation type="submission" date="2020-06" db="EMBL/GenBank/DDBJ databases">
        <authorList>
            <person name="Li R."/>
            <person name="Bekaert M."/>
        </authorList>
    </citation>
    <scope>NUCLEOTIDE SEQUENCE [LARGE SCALE GENOMIC DNA]</scope>
    <source>
        <strain evidence="4">wild</strain>
    </source>
</reference>
<proteinExistence type="predicted"/>
<dbReference type="Pfam" id="PF22586">
    <property type="entry name" value="ANCHR-like_BBOX"/>
    <property type="match status" value="1"/>
</dbReference>
<dbReference type="OrthoDB" id="6121460at2759"/>
<keyword evidence="1" id="KW-0863">Zinc-finger</keyword>
<dbReference type="GO" id="GO:0008270">
    <property type="term" value="F:zinc ion binding"/>
    <property type="evidence" value="ECO:0007669"/>
    <property type="project" value="UniProtKB-KW"/>
</dbReference>
<dbReference type="Proteomes" id="UP000507470">
    <property type="component" value="Unassembled WGS sequence"/>
</dbReference>
<keyword evidence="1" id="KW-0479">Metal-binding</keyword>
<accession>A0A6J8CWT7</accession>
<evidence type="ECO:0000256" key="1">
    <source>
        <dbReference type="PROSITE-ProRule" id="PRU00024"/>
    </source>
</evidence>
<organism evidence="3 4">
    <name type="scientific">Mytilus coruscus</name>
    <name type="common">Sea mussel</name>
    <dbReference type="NCBI Taxonomy" id="42192"/>
    <lineage>
        <taxon>Eukaryota</taxon>
        <taxon>Metazoa</taxon>
        <taxon>Spiralia</taxon>
        <taxon>Lophotrochozoa</taxon>
        <taxon>Mollusca</taxon>
        <taxon>Bivalvia</taxon>
        <taxon>Autobranchia</taxon>
        <taxon>Pteriomorphia</taxon>
        <taxon>Mytilida</taxon>
        <taxon>Mytiloidea</taxon>
        <taxon>Mytilidae</taxon>
        <taxon>Mytilinae</taxon>
        <taxon>Mytilus</taxon>
    </lineage>
</organism>
<name>A0A6J8CWT7_MYTCO</name>
<protein>
    <recommendedName>
        <fullName evidence="2">B box-type domain-containing protein</fullName>
    </recommendedName>
</protein>
<gene>
    <name evidence="3" type="ORF">MCOR_33641</name>
</gene>
<dbReference type="InterPro" id="IPR000315">
    <property type="entry name" value="Znf_B-box"/>
</dbReference>
<dbReference type="PROSITE" id="PS50119">
    <property type="entry name" value="ZF_BBOX"/>
    <property type="match status" value="1"/>
</dbReference>
<dbReference type="CDD" id="cd19757">
    <property type="entry name" value="Bbox1"/>
    <property type="match status" value="1"/>
</dbReference>
<dbReference type="InterPro" id="IPR011042">
    <property type="entry name" value="6-blade_b-propeller_TolB-like"/>
</dbReference>
<sequence>MDHKELYKFGSGIHMATSTTLCSPCSVRHITKPSTYWCSECEEAICDDCQEHHKVLKATRSHELIPIESSSICLIRANDKQAHLQVTPTKTINDLKLILQKEITSHCENVKGCCMSVNGEYLFIDDFSKTLNVIAPDGTFKYKMMLSPSDGFDITFIDEKTFAITSGFSYEHFGFDIIDIESREKKQFINLPGRPFGITRDQDTLFVCVEGLGIYKVNTFDYTTLHVVSCNLSSGSYVSVFNDNIFCTDLDDDSVVCYDLEGSRVWRFEDDSVLDRPRGITVDIGGHVFVVGEDSSNVAIISNDGKLHRQILTKEHGLFEPSAISFHKKTGKFFVANTNKIAFLYSVT</sequence>
<evidence type="ECO:0000313" key="4">
    <source>
        <dbReference type="Proteomes" id="UP000507470"/>
    </source>
</evidence>
<evidence type="ECO:0000313" key="3">
    <source>
        <dbReference type="EMBL" id="CAC5399372.1"/>
    </source>
</evidence>
<evidence type="ECO:0000259" key="2">
    <source>
        <dbReference type="PROSITE" id="PS50119"/>
    </source>
</evidence>
<dbReference type="Gene3D" id="2.120.10.30">
    <property type="entry name" value="TolB, C-terminal domain"/>
    <property type="match status" value="1"/>
</dbReference>
<keyword evidence="4" id="KW-1185">Reference proteome</keyword>
<dbReference type="SUPFAM" id="SSF101898">
    <property type="entry name" value="NHL repeat"/>
    <property type="match status" value="1"/>
</dbReference>